<dbReference type="InterPro" id="IPR017437">
    <property type="entry name" value="ATP-NAD_kinase_PpnK-typ_C"/>
</dbReference>
<dbReference type="Gene3D" id="3.40.50.10330">
    <property type="entry name" value="Probable inorganic polyphosphate/atp-NAD kinase, domain 1"/>
    <property type="match status" value="1"/>
</dbReference>
<dbReference type="AlphaFoldDB" id="A0A430QC40"/>
<protein>
    <submittedName>
        <fullName evidence="1">NAD+ kinase</fullName>
    </submittedName>
</protein>
<dbReference type="GO" id="GO:0005739">
    <property type="term" value="C:mitochondrion"/>
    <property type="evidence" value="ECO:0007669"/>
    <property type="project" value="TreeGrafter"/>
</dbReference>
<dbReference type="EMBL" id="QMKO01002006">
    <property type="protein sequence ID" value="RTG85272.1"/>
    <property type="molecule type" value="Genomic_DNA"/>
</dbReference>
<evidence type="ECO:0000313" key="1">
    <source>
        <dbReference type="EMBL" id="RTG85272.1"/>
    </source>
</evidence>
<evidence type="ECO:0000313" key="2">
    <source>
        <dbReference type="Proteomes" id="UP000290809"/>
    </source>
</evidence>
<dbReference type="Proteomes" id="UP000290809">
    <property type="component" value="Unassembled WGS sequence"/>
</dbReference>
<name>A0A430QC40_SCHBO</name>
<feature type="non-terminal residue" evidence="1">
    <location>
        <position position="1"/>
    </location>
</feature>
<sequence>DHGLEVHIVDRHDYSVDSVNWADVVFTAGGDGTFLLGASKILHPNKPIIGFNTDPSLWLWRQRIRVTMTHSKNDQLIMQPLDKNKPINQSIHEIELSNIPLDSSSCQLFPSCCPSEMKTTLLPVFALNEVFAGAASSACVSVYDISIDSGKTIEKQKSSGLVISTGTGSTSWSHQINKISKSNIKKLFDLVQQINPIILSNYLLDHGTNKSSFGNSNVITLDCLIETIEALYNKSIIFNPEDCQMMYTVRDALNNGIFKVTKPHGFATELYIRSLMDEGHLAFDSGITFPFKSGSIAKFTVLPSDALCCVTFDVPCPVN</sequence>
<proteinExistence type="predicted"/>
<dbReference type="InterPro" id="IPR016064">
    <property type="entry name" value="NAD/diacylglycerol_kinase_sf"/>
</dbReference>
<accession>A0A430QC40</accession>
<keyword evidence="1" id="KW-0808">Transferase</keyword>
<reference evidence="1 2" key="1">
    <citation type="journal article" date="2019" name="PLoS Pathog.">
        <title>Genome sequence of the bovine parasite Schistosoma bovis Tanzania.</title>
        <authorList>
            <person name="Oey H."/>
            <person name="Zakrzewski M."/>
            <person name="Gobert G."/>
            <person name="Gravermann K."/>
            <person name="Stoye J."/>
            <person name="Jones M."/>
            <person name="Mcmanus D."/>
            <person name="Krause L."/>
        </authorList>
    </citation>
    <scope>NUCLEOTIDE SEQUENCE [LARGE SCALE GENOMIC DNA]</scope>
    <source>
        <strain evidence="1 2">TAN1997</strain>
    </source>
</reference>
<dbReference type="STRING" id="6184.A0A430QC40"/>
<dbReference type="GO" id="GO:0003951">
    <property type="term" value="F:NAD+ kinase activity"/>
    <property type="evidence" value="ECO:0007669"/>
    <property type="project" value="InterPro"/>
</dbReference>
<dbReference type="Gene3D" id="2.60.200.30">
    <property type="entry name" value="Probable inorganic polyphosphate/atp-NAD kinase, domain 2"/>
    <property type="match status" value="1"/>
</dbReference>
<dbReference type="PANTHER" id="PTHR13158:SF5">
    <property type="entry name" value="NAD KINASE 2, MITOCHONDRIAL"/>
    <property type="match status" value="1"/>
</dbReference>
<dbReference type="GO" id="GO:0019674">
    <property type="term" value="P:NAD+ metabolic process"/>
    <property type="evidence" value="ECO:0007669"/>
    <property type="project" value="InterPro"/>
</dbReference>
<dbReference type="SUPFAM" id="SSF111331">
    <property type="entry name" value="NAD kinase/diacylglycerol kinase-like"/>
    <property type="match status" value="1"/>
</dbReference>
<keyword evidence="1" id="KW-0418">Kinase</keyword>
<comment type="caution">
    <text evidence="1">The sequence shown here is derived from an EMBL/GenBank/DDBJ whole genome shotgun (WGS) entry which is preliminary data.</text>
</comment>
<organism evidence="1 2">
    <name type="scientific">Schistosoma bovis</name>
    <name type="common">Blood fluke</name>
    <dbReference type="NCBI Taxonomy" id="6184"/>
    <lineage>
        <taxon>Eukaryota</taxon>
        <taxon>Metazoa</taxon>
        <taxon>Spiralia</taxon>
        <taxon>Lophotrochozoa</taxon>
        <taxon>Platyhelminthes</taxon>
        <taxon>Trematoda</taxon>
        <taxon>Digenea</taxon>
        <taxon>Strigeidida</taxon>
        <taxon>Schistosomatoidea</taxon>
        <taxon>Schistosomatidae</taxon>
        <taxon>Schistosoma</taxon>
    </lineage>
</organism>
<dbReference type="PANTHER" id="PTHR13158">
    <property type="match status" value="1"/>
</dbReference>
<keyword evidence="2" id="KW-1185">Reference proteome</keyword>
<gene>
    <name evidence="1" type="ORF">DC041_0013106</name>
</gene>
<dbReference type="InterPro" id="IPR017438">
    <property type="entry name" value="ATP-NAD_kinase_N"/>
</dbReference>